<organism evidence="3 4">
    <name type="scientific">Microbispora bryophytorum</name>
    <dbReference type="NCBI Taxonomy" id="1460882"/>
    <lineage>
        <taxon>Bacteria</taxon>
        <taxon>Bacillati</taxon>
        <taxon>Actinomycetota</taxon>
        <taxon>Actinomycetes</taxon>
        <taxon>Streptosporangiales</taxon>
        <taxon>Streptosporangiaceae</taxon>
        <taxon>Microbispora</taxon>
    </lineage>
</organism>
<reference evidence="3" key="2">
    <citation type="submission" date="2020-09" db="EMBL/GenBank/DDBJ databases">
        <authorList>
            <person name="Sun Q."/>
            <person name="Zhou Y."/>
        </authorList>
    </citation>
    <scope>NUCLEOTIDE SEQUENCE</scope>
    <source>
        <strain evidence="3">CGMCC 4.7138</strain>
    </source>
</reference>
<feature type="compositionally biased region" description="Polar residues" evidence="1">
    <location>
        <begin position="97"/>
        <end position="116"/>
    </location>
</feature>
<dbReference type="SMART" id="SM00959">
    <property type="entry name" value="Rho_N"/>
    <property type="match status" value="1"/>
</dbReference>
<dbReference type="AlphaFoldDB" id="A0A8H9L947"/>
<protein>
    <recommendedName>
        <fullName evidence="2">Rho termination factor-like N-terminal domain-containing protein</fullName>
    </recommendedName>
</protein>
<dbReference type="Gene3D" id="1.10.720.10">
    <property type="match status" value="1"/>
</dbReference>
<evidence type="ECO:0000313" key="4">
    <source>
        <dbReference type="Proteomes" id="UP000653480"/>
    </source>
</evidence>
<accession>A0A8H9L947</accession>
<name>A0A8H9L947_9ACTN</name>
<sequence>MSSSQIVSIIVGLIVAECTDTAPWLAKKLVRWSARLHYLDGTRAAMRAEELEAVIESRPGKLFKLVTALLFTLQAGMSWTRRAVHWWLLAREIRKGSASTPTRSEQTTAEPSHLQTDNAPSNQAAAAASPPRPRRRPDARLAGMVLPELQKMATDLGITGTGRMRKSQLIVAIQEKQGIEVPTDRATPWGANRPTR</sequence>
<feature type="compositionally biased region" description="Low complexity" evidence="1">
    <location>
        <begin position="117"/>
        <end position="129"/>
    </location>
</feature>
<feature type="domain" description="Rho termination factor-like N-terminal" evidence="2">
    <location>
        <begin position="140"/>
        <end position="179"/>
    </location>
</feature>
<evidence type="ECO:0000259" key="2">
    <source>
        <dbReference type="SMART" id="SM00959"/>
    </source>
</evidence>
<comment type="caution">
    <text evidence="3">The sequence shown here is derived from an EMBL/GenBank/DDBJ whole genome shotgun (WGS) entry which is preliminary data.</text>
</comment>
<proteinExistence type="predicted"/>
<evidence type="ECO:0000313" key="3">
    <source>
        <dbReference type="EMBL" id="GGN99015.1"/>
    </source>
</evidence>
<reference evidence="3" key="1">
    <citation type="journal article" date="2014" name="Int. J. Syst. Evol. Microbiol.">
        <title>Complete genome sequence of Corynebacterium casei LMG S-19264T (=DSM 44701T), isolated from a smear-ripened cheese.</title>
        <authorList>
            <consortium name="US DOE Joint Genome Institute (JGI-PGF)"/>
            <person name="Walter F."/>
            <person name="Albersmeier A."/>
            <person name="Kalinowski J."/>
            <person name="Ruckert C."/>
        </authorList>
    </citation>
    <scope>NUCLEOTIDE SEQUENCE</scope>
    <source>
        <strain evidence="3">CGMCC 4.7138</strain>
    </source>
</reference>
<evidence type="ECO:0000256" key="1">
    <source>
        <dbReference type="SAM" id="MobiDB-lite"/>
    </source>
</evidence>
<dbReference type="InterPro" id="IPR011112">
    <property type="entry name" value="Rho-like_N"/>
</dbReference>
<dbReference type="SUPFAM" id="SSF68912">
    <property type="entry name" value="Rho N-terminal domain-like"/>
    <property type="match status" value="1"/>
</dbReference>
<dbReference type="InterPro" id="IPR036269">
    <property type="entry name" value="Rho_N_sf"/>
</dbReference>
<dbReference type="Proteomes" id="UP000653480">
    <property type="component" value="Unassembled WGS sequence"/>
</dbReference>
<dbReference type="GO" id="GO:0006353">
    <property type="term" value="P:DNA-templated transcription termination"/>
    <property type="evidence" value="ECO:0007669"/>
    <property type="project" value="InterPro"/>
</dbReference>
<gene>
    <name evidence="3" type="ORF">GCM10011574_04200</name>
</gene>
<keyword evidence="4" id="KW-1185">Reference proteome</keyword>
<dbReference type="Pfam" id="PF07498">
    <property type="entry name" value="Rho_N"/>
    <property type="match status" value="1"/>
</dbReference>
<dbReference type="EMBL" id="BMMN01000001">
    <property type="protein sequence ID" value="GGN99015.1"/>
    <property type="molecule type" value="Genomic_DNA"/>
</dbReference>
<feature type="region of interest" description="Disordered" evidence="1">
    <location>
        <begin position="97"/>
        <end position="138"/>
    </location>
</feature>